<keyword evidence="10" id="KW-1185">Reference proteome</keyword>
<dbReference type="EC" id="2.7.13.3" evidence="2"/>
<evidence type="ECO:0000259" key="8">
    <source>
        <dbReference type="PROSITE" id="PS50113"/>
    </source>
</evidence>
<dbReference type="InterPro" id="IPR001789">
    <property type="entry name" value="Sig_transdc_resp-reg_receiver"/>
</dbReference>
<dbReference type="Gene3D" id="1.10.287.130">
    <property type="match status" value="1"/>
</dbReference>
<dbReference type="InterPro" id="IPR011006">
    <property type="entry name" value="CheY-like_superfamily"/>
</dbReference>
<dbReference type="SMART" id="SM00387">
    <property type="entry name" value="HATPase_c"/>
    <property type="match status" value="1"/>
</dbReference>
<dbReference type="InterPro" id="IPR013656">
    <property type="entry name" value="PAS_4"/>
</dbReference>
<dbReference type="SMART" id="SM00388">
    <property type="entry name" value="HisKA"/>
    <property type="match status" value="1"/>
</dbReference>
<dbReference type="InterPro" id="IPR036890">
    <property type="entry name" value="HATPase_C_sf"/>
</dbReference>
<evidence type="ECO:0000256" key="2">
    <source>
        <dbReference type="ARBA" id="ARBA00012438"/>
    </source>
</evidence>
<dbReference type="CDD" id="cd00130">
    <property type="entry name" value="PAS"/>
    <property type="match status" value="2"/>
</dbReference>
<dbReference type="SUPFAM" id="SSF47384">
    <property type="entry name" value="Homodimeric domain of signal transducing histidine kinase"/>
    <property type="match status" value="1"/>
</dbReference>
<dbReference type="PROSITE" id="PS50109">
    <property type="entry name" value="HIS_KIN"/>
    <property type="match status" value="1"/>
</dbReference>
<dbReference type="SMART" id="SM00448">
    <property type="entry name" value="REC"/>
    <property type="match status" value="1"/>
</dbReference>
<sequence length="652" mass="73281">MPNPVEMFRQTDPEMITSLIESLPLHVFAKDRDGRFIYANRCYCIRLGRSLEELVGLDDFDVHPHEFARKYRIDDQRIMESGLSEQIEEFWQKHDNDEDNGWVMVIKAPLRNHGSNEIVGTIGVFWDISDKKKDEIALAEERNLLRTLIDNLPDYIYVKDVESRFLVANVSVARLMGANRPEKLLGKRDRDFYPEEQAKMFRDDEKSIIASGVPVIEKEECLTDHTGGRRWIRTTKVPLKNIQGETSGVIGIGHDVTRQREADKERQRLESQLQYAQKMETIGTLTAGIAHDFNNLLSVINGYTELIQLTTPSDSPQYENLGKVLTAGRNAAKLIGQLLAFSRKQVAQSRVVNLNSQLQMILPMLTELLGENITVNLVLEEQLWPVRIDPAQLEQVVANLATNARDAMEGNGELTITSANVTVSSSSPAINPNLGPGEWVMFAVRDTGEGIRSEAKDHLFEPFFTTKSRDQGTGLGLATVFGIIKQNKGHIFANNCGDSIGAEFQVFLPRVDEPESPPEQEPQLVEKDFRGSETILVVEDDAEVRNLVEAILTDHGYTVHTAQNGAEAILAFEQRGKEYSLILTDVIMPGINGKMLADEIERRKLNKKILFMSGYTGETISKYGILQPGVEFIQKPFSSSQLVRKVRTILDS</sequence>
<feature type="domain" description="Response regulatory" evidence="6">
    <location>
        <begin position="534"/>
        <end position="650"/>
    </location>
</feature>
<name>A0A1M7Y9I8_9BACT</name>
<reference evidence="9 10" key="1">
    <citation type="submission" date="2016-12" db="EMBL/GenBank/DDBJ databases">
        <authorList>
            <person name="Song W.-J."/>
            <person name="Kurnit D.M."/>
        </authorList>
    </citation>
    <scope>NUCLEOTIDE SEQUENCE [LARGE SCALE GENOMIC DNA]</scope>
    <source>
        <strain evidence="9 10">DSM 18488</strain>
    </source>
</reference>
<dbReference type="Pfam" id="PF00072">
    <property type="entry name" value="Response_reg"/>
    <property type="match status" value="1"/>
</dbReference>
<evidence type="ECO:0000256" key="3">
    <source>
        <dbReference type="ARBA" id="ARBA00022553"/>
    </source>
</evidence>
<dbReference type="InterPro" id="IPR000700">
    <property type="entry name" value="PAS-assoc_C"/>
</dbReference>
<keyword evidence="3 4" id="KW-0597">Phosphoprotein</keyword>
<dbReference type="Pfam" id="PF00512">
    <property type="entry name" value="HisKA"/>
    <property type="match status" value="1"/>
</dbReference>
<dbReference type="InterPro" id="IPR003594">
    <property type="entry name" value="HATPase_dom"/>
</dbReference>
<dbReference type="GO" id="GO:0000155">
    <property type="term" value="F:phosphorelay sensor kinase activity"/>
    <property type="evidence" value="ECO:0007669"/>
    <property type="project" value="InterPro"/>
</dbReference>
<dbReference type="InterPro" id="IPR004358">
    <property type="entry name" value="Sig_transdc_His_kin-like_C"/>
</dbReference>
<evidence type="ECO:0000259" key="5">
    <source>
        <dbReference type="PROSITE" id="PS50109"/>
    </source>
</evidence>
<dbReference type="InterPro" id="IPR000014">
    <property type="entry name" value="PAS"/>
</dbReference>
<dbReference type="Proteomes" id="UP000184603">
    <property type="component" value="Unassembled WGS sequence"/>
</dbReference>
<evidence type="ECO:0000256" key="4">
    <source>
        <dbReference type="PROSITE-ProRule" id="PRU00169"/>
    </source>
</evidence>
<dbReference type="InterPro" id="IPR003661">
    <property type="entry name" value="HisK_dim/P_dom"/>
</dbReference>
<dbReference type="RefSeq" id="WP_073614069.1">
    <property type="nucleotide sequence ID" value="NZ_FRFE01000013.1"/>
</dbReference>
<dbReference type="CDD" id="cd00082">
    <property type="entry name" value="HisKA"/>
    <property type="match status" value="1"/>
</dbReference>
<feature type="domain" description="PAC" evidence="8">
    <location>
        <begin position="216"/>
        <end position="268"/>
    </location>
</feature>
<evidence type="ECO:0000313" key="9">
    <source>
        <dbReference type="EMBL" id="SHO49280.1"/>
    </source>
</evidence>
<dbReference type="InterPro" id="IPR036097">
    <property type="entry name" value="HisK_dim/P_sf"/>
</dbReference>
<comment type="catalytic activity">
    <reaction evidence="1">
        <text>ATP + protein L-histidine = ADP + protein N-phospho-L-histidine.</text>
        <dbReference type="EC" id="2.7.13.3"/>
    </reaction>
</comment>
<dbReference type="InterPro" id="IPR035965">
    <property type="entry name" value="PAS-like_dom_sf"/>
</dbReference>
<feature type="domain" description="Histidine kinase" evidence="5">
    <location>
        <begin position="288"/>
        <end position="512"/>
    </location>
</feature>
<organism evidence="9 10">
    <name type="scientific">Desulfopila aestuarii DSM 18488</name>
    <dbReference type="NCBI Taxonomy" id="1121416"/>
    <lineage>
        <taxon>Bacteria</taxon>
        <taxon>Pseudomonadati</taxon>
        <taxon>Thermodesulfobacteriota</taxon>
        <taxon>Desulfobulbia</taxon>
        <taxon>Desulfobulbales</taxon>
        <taxon>Desulfocapsaceae</taxon>
        <taxon>Desulfopila</taxon>
    </lineage>
</organism>
<feature type="domain" description="PAS" evidence="7">
    <location>
        <begin position="12"/>
        <end position="56"/>
    </location>
</feature>
<dbReference type="InterPro" id="IPR005467">
    <property type="entry name" value="His_kinase_dom"/>
</dbReference>
<dbReference type="OrthoDB" id="9806821at2"/>
<dbReference type="PROSITE" id="PS50113">
    <property type="entry name" value="PAC"/>
    <property type="match status" value="1"/>
</dbReference>
<proteinExistence type="predicted"/>
<dbReference type="PROSITE" id="PS50112">
    <property type="entry name" value="PAS"/>
    <property type="match status" value="2"/>
</dbReference>
<dbReference type="STRING" id="1121416.SAMN02745220_02776"/>
<evidence type="ECO:0000313" key="10">
    <source>
        <dbReference type="Proteomes" id="UP000184603"/>
    </source>
</evidence>
<gene>
    <name evidence="9" type="ORF">SAMN02745220_02776</name>
</gene>
<dbReference type="SUPFAM" id="SSF55785">
    <property type="entry name" value="PYP-like sensor domain (PAS domain)"/>
    <property type="match status" value="2"/>
</dbReference>
<evidence type="ECO:0000259" key="6">
    <source>
        <dbReference type="PROSITE" id="PS50110"/>
    </source>
</evidence>
<dbReference type="Gene3D" id="3.30.565.10">
    <property type="entry name" value="Histidine kinase-like ATPase, C-terminal domain"/>
    <property type="match status" value="1"/>
</dbReference>
<dbReference type="SUPFAM" id="SSF55874">
    <property type="entry name" value="ATPase domain of HSP90 chaperone/DNA topoisomerase II/histidine kinase"/>
    <property type="match status" value="1"/>
</dbReference>
<evidence type="ECO:0000256" key="1">
    <source>
        <dbReference type="ARBA" id="ARBA00000085"/>
    </source>
</evidence>
<dbReference type="Gene3D" id="3.40.50.2300">
    <property type="match status" value="1"/>
</dbReference>
<dbReference type="NCBIfam" id="TIGR00229">
    <property type="entry name" value="sensory_box"/>
    <property type="match status" value="2"/>
</dbReference>
<dbReference type="PROSITE" id="PS50110">
    <property type="entry name" value="RESPONSE_REGULATORY"/>
    <property type="match status" value="1"/>
</dbReference>
<dbReference type="PANTHER" id="PTHR43065">
    <property type="entry name" value="SENSOR HISTIDINE KINASE"/>
    <property type="match status" value="1"/>
</dbReference>
<dbReference type="Gene3D" id="3.30.450.20">
    <property type="entry name" value="PAS domain"/>
    <property type="match status" value="2"/>
</dbReference>
<dbReference type="PANTHER" id="PTHR43065:SF42">
    <property type="entry name" value="TWO-COMPONENT SENSOR PPRA"/>
    <property type="match status" value="1"/>
</dbReference>
<dbReference type="Pfam" id="PF08448">
    <property type="entry name" value="PAS_4"/>
    <property type="match status" value="2"/>
</dbReference>
<feature type="domain" description="PAS" evidence="7">
    <location>
        <begin position="141"/>
        <end position="212"/>
    </location>
</feature>
<dbReference type="PRINTS" id="PR00344">
    <property type="entry name" value="BCTRLSENSOR"/>
</dbReference>
<dbReference type="Pfam" id="PF02518">
    <property type="entry name" value="HATPase_c"/>
    <property type="match status" value="1"/>
</dbReference>
<protein>
    <recommendedName>
        <fullName evidence="2">histidine kinase</fullName>
        <ecNumber evidence="2">2.7.13.3</ecNumber>
    </recommendedName>
</protein>
<evidence type="ECO:0000259" key="7">
    <source>
        <dbReference type="PROSITE" id="PS50112"/>
    </source>
</evidence>
<dbReference type="AlphaFoldDB" id="A0A1M7Y9I8"/>
<accession>A0A1M7Y9I8</accession>
<dbReference type="SMART" id="SM00091">
    <property type="entry name" value="PAS"/>
    <property type="match status" value="2"/>
</dbReference>
<dbReference type="EMBL" id="FRFE01000013">
    <property type="protein sequence ID" value="SHO49280.1"/>
    <property type="molecule type" value="Genomic_DNA"/>
</dbReference>
<dbReference type="SUPFAM" id="SSF52172">
    <property type="entry name" value="CheY-like"/>
    <property type="match status" value="1"/>
</dbReference>
<feature type="modified residue" description="4-aspartylphosphate" evidence="4">
    <location>
        <position position="585"/>
    </location>
</feature>